<keyword evidence="7" id="KW-0653">Protein transport</keyword>
<dbReference type="EMBL" id="SLWK01000008">
    <property type="protein sequence ID" value="TCO07438.1"/>
    <property type="molecule type" value="Genomic_DNA"/>
</dbReference>
<evidence type="ECO:0000256" key="2">
    <source>
        <dbReference type="ARBA" id="ARBA00005811"/>
    </source>
</evidence>
<dbReference type="GO" id="GO:0005886">
    <property type="term" value="C:plasma membrane"/>
    <property type="evidence" value="ECO:0007669"/>
    <property type="project" value="UniProtKB-SubCell"/>
</dbReference>
<keyword evidence="4 7" id="KW-0812">Transmembrane</keyword>
<sequence length="116" mass="13273">MSSMTDIVFLLLIFFMITSTLVNPNAIKLMLPQSQQQATASPVTSVSITRELNYYVERQPVSFNQIESVLRERLAGEEEPYISLHVDENVPMKEVVKVMNIARNNNYRVILATRAR</sequence>
<evidence type="ECO:0000256" key="7">
    <source>
        <dbReference type="RuleBase" id="RU003879"/>
    </source>
</evidence>
<name>A0A4R2GGM2_9BACT</name>
<comment type="subcellular location">
    <subcellularLocation>
        <location evidence="1">Cell membrane</location>
        <topology evidence="1">Single-pass membrane protein</topology>
    </subcellularLocation>
    <subcellularLocation>
        <location evidence="7">Cell membrane</location>
        <topology evidence="7">Single-pass type II membrane protein</topology>
    </subcellularLocation>
</comment>
<organism evidence="8 9">
    <name type="scientific">Natronoflexus pectinivorans</name>
    <dbReference type="NCBI Taxonomy" id="682526"/>
    <lineage>
        <taxon>Bacteria</taxon>
        <taxon>Pseudomonadati</taxon>
        <taxon>Bacteroidota</taxon>
        <taxon>Bacteroidia</taxon>
        <taxon>Marinilabiliales</taxon>
        <taxon>Marinilabiliaceae</taxon>
        <taxon>Natronoflexus</taxon>
    </lineage>
</organism>
<keyword evidence="9" id="KW-1185">Reference proteome</keyword>
<dbReference type="AlphaFoldDB" id="A0A4R2GGM2"/>
<keyword evidence="5" id="KW-1133">Transmembrane helix</keyword>
<dbReference type="PANTHER" id="PTHR30558">
    <property type="entry name" value="EXBD MEMBRANE COMPONENT OF PMF-DRIVEN MACROMOLECULE IMPORT SYSTEM"/>
    <property type="match status" value="1"/>
</dbReference>
<evidence type="ECO:0000313" key="8">
    <source>
        <dbReference type="EMBL" id="TCO07438.1"/>
    </source>
</evidence>
<dbReference type="GO" id="GO:0015031">
    <property type="term" value="P:protein transport"/>
    <property type="evidence" value="ECO:0007669"/>
    <property type="project" value="UniProtKB-KW"/>
</dbReference>
<evidence type="ECO:0000256" key="1">
    <source>
        <dbReference type="ARBA" id="ARBA00004162"/>
    </source>
</evidence>
<comment type="similarity">
    <text evidence="2 7">Belongs to the ExbD/TolR family.</text>
</comment>
<evidence type="ECO:0000256" key="5">
    <source>
        <dbReference type="ARBA" id="ARBA00022989"/>
    </source>
</evidence>
<evidence type="ECO:0000256" key="3">
    <source>
        <dbReference type="ARBA" id="ARBA00022475"/>
    </source>
</evidence>
<evidence type="ECO:0000256" key="6">
    <source>
        <dbReference type="ARBA" id="ARBA00023136"/>
    </source>
</evidence>
<evidence type="ECO:0000313" key="9">
    <source>
        <dbReference type="Proteomes" id="UP000295221"/>
    </source>
</evidence>
<dbReference type="Pfam" id="PF02472">
    <property type="entry name" value="ExbD"/>
    <property type="match status" value="1"/>
</dbReference>
<proteinExistence type="inferred from homology"/>
<dbReference type="InterPro" id="IPR003400">
    <property type="entry name" value="ExbD"/>
</dbReference>
<dbReference type="GO" id="GO:0022857">
    <property type="term" value="F:transmembrane transporter activity"/>
    <property type="evidence" value="ECO:0007669"/>
    <property type="project" value="InterPro"/>
</dbReference>
<protein>
    <submittedName>
        <fullName evidence="8">Biopolymer transport protein ExbD</fullName>
    </submittedName>
</protein>
<dbReference type="PANTHER" id="PTHR30558:SF7">
    <property type="entry name" value="TOL-PAL SYSTEM PROTEIN TOLR"/>
    <property type="match status" value="1"/>
</dbReference>
<dbReference type="Proteomes" id="UP000295221">
    <property type="component" value="Unassembled WGS sequence"/>
</dbReference>
<gene>
    <name evidence="8" type="ORF">EV194_10843</name>
</gene>
<keyword evidence="6" id="KW-0472">Membrane</keyword>
<evidence type="ECO:0000256" key="4">
    <source>
        <dbReference type="ARBA" id="ARBA00022692"/>
    </source>
</evidence>
<keyword evidence="7" id="KW-0813">Transport</keyword>
<keyword evidence="3" id="KW-1003">Cell membrane</keyword>
<accession>A0A4R2GGM2</accession>
<reference evidence="8 9" key="1">
    <citation type="submission" date="2019-03" db="EMBL/GenBank/DDBJ databases">
        <title>Genomic Encyclopedia of Type Strains, Phase IV (KMG-IV): sequencing the most valuable type-strain genomes for metagenomic binning, comparative biology and taxonomic classification.</title>
        <authorList>
            <person name="Goeker M."/>
        </authorList>
    </citation>
    <scope>NUCLEOTIDE SEQUENCE [LARGE SCALE GENOMIC DNA]</scope>
    <source>
        <strain evidence="8 9">DSM 24179</strain>
    </source>
</reference>
<dbReference type="Gene3D" id="3.30.420.270">
    <property type="match status" value="1"/>
</dbReference>
<comment type="caution">
    <text evidence="8">The sequence shown here is derived from an EMBL/GenBank/DDBJ whole genome shotgun (WGS) entry which is preliminary data.</text>
</comment>